<evidence type="ECO:0000256" key="8">
    <source>
        <dbReference type="ARBA" id="ARBA00022842"/>
    </source>
</evidence>
<dbReference type="Pfam" id="PF00809">
    <property type="entry name" value="Pterin_bind"/>
    <property type="match status" value="1"/>
</dbReference>
<gene>
    <name evidence="11" type="primary">folP</name>
    <name evidence="11" type="ORF">ACFQH9_12015</name>
</gene>
<evidence type="ECO:0000256" key="2">
    <source>
        <dbReference type="ARBA" id="ARBA00001946"/>
    </source>
</evidence>
<evidence type="ECO:0000313" key="12">
    <source>
        <dbReference type="Proteomes" id="UP001596119"/>
    </source>
</evidence>
<dbReference type="InterPro" id="IPR011005">
    <property type="entry name" value="Dihydropteroate_synth-like_sf"/>
</dbReference>
<dbReference type="RefSeq" id="WP_379566082.1">
    <property type="nucleotide sequence ID" value="NZ_JBHSQK010000025.1"/>
</dbReference>
<keyword evidence="12" id="KW-1185">Reference proteome</keyword>
<dbReference type="PANTHER" id="PTHR20941">
    <property type="entry name" value="FOLATE SYNTHESIS PROTEINS"/>
    <property type="match status" value="1"/>
</dbReference>
<name>A0ABW1I6H7_9PSEU</name>
<dbReference type="Proteomes" id="UP001596119">
    <property type="component" value="Unassembled WGS sequence"/>
</dbReference>
<evidence type="ECO:0000313" key="11">
    <source>
        <dbReference type="EMBL" id="MFC5949000.1"/>
    </source>
</evidence>
<evidence type="ECO:0000256" key="6">
    <source>
        <dbReference type="ARBA" id="ARBA00022679"/>
    </source>
</evidence>
<reference evidence="12" key="1">
    <citation type="journal article" date="2019" name="Int. J. Syst. Evol. Microbiol.">
        <title>The Global Catalogue of Microorganisms (GCM) 10K type strain sequencing project: providing services to taxonomists for standard genome sequencing and annotation.</title>
        <authorList>
            <consortium name="The Broad Institute Genomics Platform"/>
            <consortium name="The Broad Institute Genome Sequencing Center for Infectious Disease"/>
            <person name="Wu L."/>
            <person name="Ma J."/>
        </authorList>
    </citation>
    <scope>NUCLEOTIDE SEQUENCE [LARGE SCALE GENOMIC DNA]</scope>
    <source>
        <strain evidence="12">CGMCC 4.7397</strain>
    </source>
</reference>
<comment type="similarity">
    <text evidence="4">Belongs to the DHPS family.</text>
</comment>
<evidence type="ECO:0000256" key="7">
    <source>
        <dbReference type="ARBA" id="ARBA00022723"/>
    </source>
</evidence>
<dbReference type="GO" id="GO:0004156">
    <property type="term" value="F:dihydropteroate synthase activity"/>
    <property type="evidence" value="ECO:0007669"/>
    <property type="project" value="UniProtKB-EC"/>
</dbReference>
<proteinExistence type="inferred from homology"/>
<dbReference type="InterPro" id="IPR006390">
    <property type="entry name" value="DHP_synth_dom"/>
</dbReference>
<evidence type="ECO:0000256" key="9">
    <source>
        <dbReference type="ARBA" id="ARBA00022909"/>
    </source>
</evidence>
<evidence type="ECO:0000256" key="4">
    <source>
        <dbReference type="ARBA" id="ARBA00009503"/>
    </source>
</evidence>
<evidence type="ECO:0000259" key="10">
    <source>
        <dbReference type="PROSITE" id="PS50972"/>
    </source>
</evidence>
<dbReference type="PANTHER" id="PTHR20941:SF1">
    <property type="entry name" value="FOLIC ACID SYNTHESIS PROTEIN FOL1"/>
    <property type="match status" value="1"/>
</dbReference>
<evidence type="ECO:0000256" key="3">
    <source>
        <dbReference type="ARBA" id="ARBA00004763"/>
    </source>
</evidence>
<keyword evidence="7" id="KW-0479">Metal-binding</keyword>
<dbReference type="PROSITE" id="PS50972">
    <property type="entry name" value="PTERIN_BINDING"/>
    <property type="match status" value="1"/>
</dbReference>
<evidence type="ECO:0000256" key="5">
    <source>
        <dbReference type="ARBA" id="ARBA00012458"/>
    </source>
</evidence>
<keyword evidence="6 11" id="KW-0808">Transferase</keyword>
<dbReference type="EMBL" id="JBHSQK010000025">
    <property type="protein sequence ID" value="MFC5949000.1"/>
    <property type="molecule type" value="Genomic_DNA"/>
</dbReference>
<dbReference type="EC" id="2.5.1.15" evidence="5"/>
<comment type="pathway">
    <text evidence="3">Cofactor biosynthesis; tetrahydrofolate biosynthesis; 7,8-dihydrofolate from 2-amino-4-hydroxy-6-hydroxymethyl-7,8-dihydropteridine diphosphate and 4-aminobenzoate: step 1/2.</text>
</comment>
<feature type="domain" description="Pterin-binding" evidence="10">
    <location>
        <begin position="1"/>
        <end position="256"/>
    </location>
</feature>
<comment type="catalytic activity">
    <reaction evidence="1">
        <text>(7,8-dihydropterin-6-yl)methyl diphosphate + 4-aminobenzoate = 7,8-dihydropteroate + diphosphate</text>
        <dbReference type="Rhea" id="RHEA:19949"/>
        <dbReference type="ChEBI" id="CHEBI:17836"/>
        <dbReference type="ChEBI" id="CHEBI:17839"/>
        <dbReference type="ChEBI" id="CHEBI:33019"/>
        <dbReference type="ChEBI" id="CHEBI:72950"/>
        <dbReference type="EC" id="2.5.1.15"/>
    </reaction>
</comment>
<dbReference type="SUPFAM" id="SSF51717">
    <property type="entry name" value="Dihydropteroate synthetase-like"/>
    <property type="match status" value="1"/>
</dbReference>
<protein>
    <recommendedName>
        <fullName evidence="5">dihydropteroate synthase</fullName>
        <ecNumber evidence="5">2.5.1.15</ecNumber>
    </recommendedName>
</protein>
<comment type="caution">
    <text evidence="11">The sequence shown here is derived from an EMBL/GenBank/DDBJ whole genome shotgun (WGS) entry which is preliminary data.</text>
</comment>
<keyword evidence="9" id="KW-0289">Folate biosynthesis</keyword>
<dbReference type="NCBIfam" id="TIGR01496">
    <property type="entry name" value="DHPS"/>
    <property type="match status" value="1"/>
</dbReference>
<accession>A0ABW1I6H7</accession>
<dbReference type="InterPro" id="IPR000489">
    <property type="entry name" value="Pterin-binding_dom"/>
</dbReference>
<dbReference type="InterPro" id="IPR045031">
    <property type="entry name" value="DHP_synth-like"/>
</dbReference>
<dbReference type="CDD" id="cd00739">
    <property type="entry name" value="DHPS"/>
    <property type="match status" value="1"/>
</dbReference>
<comment type="cofactor">
    <cofactor evidence="2">
        <name>Mg(2+)</name>
        <dbReference type="ChEBI" id="CHEBI:18420"/>
    </cofactor>
</comment>
<organism evidence="11 12">
    <name type="scientific">Pseudonocardia lutea</name>
    <dbReference type="NCBI Taxonomy" id="2172015"/>
    <lineage>
        <taxon>Bacteria</taxon>
        <taxon>Bacillati</taxon>
        <taxon>Actinomycetota</taxon>
        <taxon>Actinomycetes</taxon>
        <taxon>Pseudonocardiales</taxon>
        <taxon>Pseudonocardiaceae</taxon>
        <taxon>Pseudonocardia</taxon>
    </lineage>
</organism>
<evidence type="ECO:0000256" key="1">
    <source>
        <dbReference type="ARBA" id="ARBA00000012"/>
    </source>
</evidence>
<keyword evidence="8" id="KW-0460">Magnesium</keyword>
<dbReference type="Gene3D" id="3.20.20.20">
    <property type="entry name" value="Dihydropteroate synthase-like"/>
    <property type="match status" value="1"/>
</dbReference>
<sequence>MGILNVTPDSFSDGGRLLDPRRAVARGLRMAAAGADHVDVGGESTRPGADRVPAEEELCRVVPVVGELVRAGVAVSIDTTRATVAETAVMAGATLVNDVSGGLADPAMAAVVADSGVRWVLMHWRAPSRHMDEAADYDDVVTDVRRELLARVEAAIAAGVRPEQLILDPGLGFAKRPAHDLCLLAGLDALLDLGLPVLVGASRKRFLGSVLAGGDGVARPPAERDTATVATTVLAARAGAWGVRVHDVAASVDAVRVVAAVDSHAATAERRLRCTRVMPRVVQDGAP</sequence>